<dbReference type="InterPro" id="IPR013740">
    <property type="entry name" value="Redoxin"/>
</dbReference>
<dbReference type="GO" id="GO:0008379">
    <property type="term" value="F:thioredoxin peroxidase activity"/>
    <property type="evidence" value="ECO:0007669"/>
    <property type="project" value="TreeGrafter"/>
</dbReference>
<evidence type="ECO:0000256" key="4">
    <source>
        <dbReference type="ARBA" id="ARBA00023157"/>
    </source>
</evidence>
<dbReference type="KEGG" id="hdn:Hden_2250"/>
<evidence type="ECO:0000256" key="2">
    <source>
        <dbReference type="ARBA" id="ARBA00022862"/>
    </source>
</evidence>
<sequence>MSQTSDTNDAWPWPAPVDDGAAEHIIAGTRLPDVSLPATRGANVNLARYQERAVVFVYPMTGTPGAPNPPGWDTIAGAHGSTPEAEGFRDCYAEFELLGYEVFGLSAQSHAEQHQFALRAGIPYLLLSDEDLAFADALKLPRFETGGVTYLKRLTMIVKNGVIYRVVYPVHPPTTHARELLQSLNQARA</sequence>
<dbReference type="PANTHER" id="PTHR42801">
    <property type="entry name" value="THIOREDOXIN-DEPENDENT PEROXIDE REDUCTASE"/>
    <property type="match status" value="1"/>
</dbReference>
<keyword evidence="3" id="KW-0560">Oxidoreductase</keyword>
<evidence type="ECO:0000256" key="5">
    <source>
        <dbReference type="ARBA" id="ARBA00023284"/>
    </source>
</evidence>
<dbReference type="Pfam" id="PF08534">
    <property type="entry name" value="Redoxin"/>
    <property type="match status" value="1"/>
</dbReference>
<dbReference type="CDD" id="cd03017">
    <property type="entry name" value="PRX_BCP"/>
    <property type="match status" value="1"/>
</dbReference>
<dbReference type="PANTHER" id="PTHR42801:SF21">
    <property type="entry name" value="BCPB PROTEIN"/>
    <property type="match status" value="1"/>
</dbReference>
<evidence type="ECO:0000256" key="3">
    <source>
        <dbReference type="ARBA" id="ARBA00023002"/>
    </source>
</evidence>
<keyword evidence="2" id="KW-0049">Antioxidant</keyword>
<dbReference type="HOGENOM" id="CLU_102256_0_0_5"/>
<evidence type="ECO:0000313" key="8">
    <source>
        <dbReference type="Proteomes" id="UP000002033"/>
    </source>
</evidence>
<accession>D8JR63</accession>
<dbReference type="EMBL" id="CP002083">
    <property type="protein sequence ID" value="ADJ24048.1"/>
    <property type="molecule type" value="Genomic_DNA"/>
</dbReference>
<dbReference type="PROSITE" id="PS51352">
    <property type="entry name" value="THIOREDOXIN_2"/>
    <property type="match status" value="1"/>
</dbReference>
<reference evidence="8" key="1">
    <citation type="journal article" date="2011" name="J. Bacteriol.">
        <title>Genome sequences of eight morphologically diverse alphaproteobacteria.</title>
        <authorList>
            <consortium name="US DOE Joint Genome Institute"/>
            <person name="Brown P.J."/>
            <person name="Kysela D.T."/>
            <person name="Buechlein A."/>
            <person name="Hemmerich C."/>
            <person name="Brun Y.V."/>
        </authorList>
    </citation>
    <scope>NUCLEOTIDE SEQUENCE [LARGE SCALE GENOMIC DNA]</scope>
    <source>
        <strain evidence="8">ATCC 51888 / DSM 1869 / NCIB 11706 / TK 0415</strain>
    </source>
</reference>
<dbReference type="eggNOG" id="COG1225">
    <property type="taxonomic scope" value="Bacteria"/>
</dbReference>
<protein>
    <submittedName>
        <fullName evidence="7">Redoxin domain protein</fullName>
    </submittedName>
</protein>
<keyword evidence="5" id="KW-0676">Redox-active center</keyword>
<keyword evidence="1" id="KW-0575">Peroxidase</keyword>
<dbReference type="GO" id="GO:0034599">
    <property type="term" value="P:cellular response to oxidative stress"/>
    <property type="evidence" value="ECO:0007669"/>
    <property type="project" value="TreeGrafter"/>
</dbReference>
<evidence type="ECO:0000259" key="6">
    <source>
        <dbReference type="PROSITE" id="PS51352"/>
    </source>
</evidence>
<dbReference type="GO" id="GO:0045454">
    <property type="term" value="P:cell redox homeostasis"/>
    <property type="evidence" value="ECO:0007669"/>
    <property type="project" value="TreeGrafter"/>
</dbReference>
<dbReference type="OrthoDB" id="5296483at2"/>
<evidence type="ECO:0000313" key="7">
    <source>
        <dbReference type="EMBL" id="ADJ24048.1"/>
    </source>
</evidence>
<gene>
    <name evidence="7" type="ordered locus">Hden_2250</name>
</gene>
<dbReference type="RefSeq" id="WP_013216207.1">
    <property type="nucleotide sequence ID" value="NC_014313.1"/>
</dbReference>
<dbReference type="InterPro" id="IPR013766">
    <property type="entry name" value="Thioredoxin_domain"/>
</dbReference>
<dbReference type="Gene3D" id="3.40.30.10">
    <property type="entry name" value="Glutaredoxin"/>
    <property type="match status" value="1"/>
</dbReference>
<organism evidence="7 8">
    <name type="scientific">Hyphomicrobium denitrificans (strain ATCC 51888 / DSM 1869 / NCIMB 11706 / TK 0415)</name>
    <dbReference type="NCBI Taxonomy" id="582899"/>
    <lineage>
        <taxon>Bacteria</taxon>
        <taxon>Pseudomonadati</taxon>
        <taxon>Pseudomonadota</taxon>
        <taxon>Alphaproteobacteria</taxon>
        <taxon>Hyphomicrobiales</taxon>
        <taxon>Hyphomicrobiaceae</taxon>
        <taxon>Hyphomicrobium</taxon>
    </lineage>
</organism>
<feature type="domain" description="Thioredoxin" evidence="6">
    <location>
        <begin position="25"/>
        <end position="189"/>
    </location>
</feature>
<dbReference type="AlphaFoldDB" id="D8JR63"/>
<proteinExistence type="predicted"/>
<dbReference type="STRING" id="582899.Hden_2250"/>
<keyword evidence="8" id="KW-1185">Reference proteome</keyword>
<dbReference type="InterPro" id="IPR050924">
    <property type="entry name" value="Peroxiredoxin_BCP/PrxQ"/>
</dbReference>
<dbReference type="SUPFAM" id="SSF52833">
    <property type="entry name" value="Thioredoxin-like"/>
    <property type="match status" value="1"/>
</dbReference>
<dbReference type="Proteomes" id="UP000002033">
    <property type="component" value="Chromosome"/>
</dbReference>
<evidence type="ECO:0000256" key="1">
    <source>
        <dbReference type="ARBA" id="ARBA00022559"/>
    </source>
</evidence>
<dbReference type="InterPro" id="IPR036249">
    <property type="entry name" value="Thioredoxin-like_sf"/>
</dbReference>
<dbReference type="GO" id="GO:0005737">
    <property type="term" value="C:cytoplasm"/>
    <property type="evidence" value="ECO:0007669"/>
    <property type="project" value="TreeGrafter"/>
</dbReference>
<name>D8JR63_HYPDA</name>
<keyword evidence="4" id="KW-1015">Disulfide bond</keyword>